<reference evidence="2 3" key="1">
    <citation type="submission" date="2024-09" db="EMBL/GenBank/DDBJ databases">
        <authorList>
            <person name="Sun Q."/>
            <person name="Mori K."/>
        </authorList>
    </citation>
    <scope>NUCLEOTIDE SEQUENCE [LARGE SCALE GENOMIC DNA]</scope>
    <source>
        <strain evidence="2 3">CCM 7759</strain>
    </source>
</reference>
<sequence length="56" mass="6360">MPKNSADEKHDRADNRADKKDNLQNDDHFTEEAQSLTSTKAAEFPPNLNGIYKNEV</sequence>
<organism evidence="2 3">
    <name type="scientific">Paenibacillus chartarius</name>
    <dbReference type="NCBI Taxonomy" id="747481"/>
    <lineage>
        <taxon>Bacteria</taxon>
        <taxon>Bacillati</taxon>
        <taxon>Bacillota</taxon>
        <taxon>Bacilli</taxon>
        <taxon>Bacillales</taxon>
        <taxon>Paenibacillaceae</taxon>
        <taxon>Paenibacillus</taxon>
    </lineage>
</organism>
<dbReference type="Proteomes" id="UP001589776">
    <property type="component" value="Unassembled WGS sequence"/>
</dbReference>
<evidence type="ECO:0000313" key="2">
    <source>
        <dbReference type="EMBL" id="MFC0216006.1"/>
    </source>
</evidence>
<evidence type="ECO:0000313" key="3">
    <source>
        <dbReference type="Proteomes" id="UP001589776"/>
    </source>
</evidence>
<accession>A0ABV6DTP1</accession>
<feature type="region of interest" description="Disordered" evidence="1">
    <location>
        <begin position="1"/>
        <end position="56"/>
    </location>
</feature>
<dbReference type="EMBL" id="JBHLWN010000107">
    <property type="protein sequence ID" value="MFC0216006.1"/>
    <property type="molecule type" value="Genomic_DNA"/>
</dbReference>
<gene>
    <name evidence="2" type="ORF">ACFFK0_26760</name>
</gene>
<comment type="caution">
    <text evidence="2">The sequence shown here is derived from an EMBL/GenBank/DDBJ whole genome shotgun (WGS) entry which is preliminary data.</text>
</comment>
<feature type="compositionally biased region" description="Basic and acidic residues" evidence="1">
    <location>
        <begin position="1"/>
        <end position="31"/>
    </location>
</feature>
<keyword evidence="3" id="KW-1185">Reference proteome</keyword>
<dbReference type="RefSeq" id="WP_377473749.1">
    <property type="nucleotide sequence ID" value="NZ_JBHLWN010000107.1"/>
</dbReference>
<name>A0ABV6DTP1_9BACL</name>
<evidence type="ECO:0000256" key="1">
    <source>
        <dbReference type="SAM" id="MobiDB-lite"/>
    </source>
</evidence>
<proteinExistence type="predicted"/>
<protein>
    <submittedName>
        <fullName evidence="2">Uncharacterized protein</fullName>
    </submittedName>
</protein>